<dbReference type="PANTHER" id="PTHR34387:SF1">
    <property type="entry name" value="PERIPLASMIC IMMUNOGENIC PROTEIN"/>
    <property type="match status" value="1"/>
</dbReference>
<dbReference type="InterPro" id="IPR052022">
    <property type="entry name" value="26kDa_periplasmic_antigen"/>
</dbReference>
<sequence>MQYSYNPYVRQQPTPEATESRRRLTVYGNGKVSVEPNVVSIQLAVVTENQSLSQAQQENAQTMNQVIQSLLNLGISQEDIQTASYTISPKYDYEDGKQIDRGYQVSNAIRVIIKDLNQIGIVIDTAVQQGVNRVSNIVFTTDHPQAFYEEALRFALEDGGRKARTITDSLQLNLDQIPVKIIEQTESPPVAYKTFATTAESFATPIEPGQIEIEAAVELIYQY</sequence>
<dbReference type="Proteomes" id="UP000675284">
    <property type="component" value="Unassembled WGS sequence"/>
</dbReference>
<dbReference type="Pfam" id="PF04402">
    <property type="entry name" value="SIMPL"/>
    <property type="match status" value="1"/>
</dbReference>
<dbReference type="Gene3D" id="3.30.70.2970">
    <property type="entry name" value="Protein of unknown function (DUF541), domain 2"/>
    <property type="match status" value="1"/>
</dbReference>
<proteinExistence type="predicted"/>
<evidence type="ECO:0000256" key="1">
    <source>
        <dbReference type="SAM" id="MobiDB-lite"/>
    </source>
</evidence>
<dbReference type="Gene3D" id="3.30.110.170">
    <property type="entry name" value="Protein of unknown function (DUF541), domain 1"/>
    <property type="match status" value="1"/>
</dbReference>
<organism evidence="2 3">
    <name type="scientific">Virgibacillus salarius</name>
    <dbReference type="NCBI Taxonomy" id="447199"/>
    <lineage>
        <taxon>Bacteria</taxon>
        <taxon>Bacillati</taxon>
        <taxon>Bacillota</taxon>
        <taxon>Bacilli</taxon>
        <taxon>Bacillales</taxon>
        <taxon>Bacillaceae</taxon>
        <taxon>Virgibacillus</taxon>
    </lineage>
</organism>
<name>A0A941DSI2_9BACI</name>
<gene>
    <name evidence="2" type="ORF">KCX74_00795</name>
</gene>
<dbReference type="InterPro" id="IPR007497">
    <property type="entry name" value="SIMPL/DUF541"/>
</dbReference>
<feature type="compositionally biased region" description="Polar residues" evidence="1">
    <location>
        <begin position="1"/>
        <end position="17"/>
    </location>
</feature>
<evidence type="ECO:0000313" key="3">
    <source>
        <dbReference type="Proteomes" id="UP000675284"/>
    </source>
</evidence>
<dbReference type="EMBL" id="JAGSOT010000002">
    <property type="protein sequence ID" value="MBR7794576.1"/>
    <property type="molecule type" value="Genomic_DNA"/>
</dbReference>
<keyword evidence="3" id="KW-1185">Reference proteome</keyword>
<reference evidence="2" key="1">
    <citation type="submission" date="2021-04" db="EMBL/GenBank/DDBJ databases">
        <title>Isolation and polyphasic classification of algal microorganism.</title>
        <authorList>
            <person name="Wang S."/>
        </authorList>
    </citation>
    <scope>NUCLEOTIDE SEQUENCE</scope>
    <source>
        <strain evidence="2">720a</strain>
    </source>
</reference>
<dbReference type="RefSeq" id="WP_166529791.1">
    <property type="nucleotide sequence ID" value="NZ_JAGSOT010000002.1"/>
</dbReference>
<feature type="region of interest" description="Disordered" evidence="1">
    <location>
        <begin position="1"/>
        <end position="21"/>
    </location>
</feature>
<dbReference type="PANTHER" id="PTHR34387">
    <property type="entry name" value="SLR1258 PROTEIN"/>
    <property type="match status" value="1"/>
</dbReference>
<dbReference type="GO" id="GO:0006974">
    <property type="term" value="P:DNA damage response"/>
    <property type="evidence" value="ECO:0007669"/>
    <property type="project" value="TreeGrafter"/>
</dbReference>
<protein>
    <submittedName>
        <fullName evidence="2">SIMPL domain-containing protein</fullName>
    </submittedName>
</protein>
<dbReference type="AlphaFoldDB" id="A0A941DSI2"/>
<evidence type="ECO:0000313" key="2">
    <source>
        <dbReference type="EMBL" id="MBR7794576.1"/>
    </source>
</evidence>
<accession>A0A941DSI2</accession>
<comment type="caution">
    <text evidence="2">The sequence shown here is derived from an EMBL/GenBank/DDBJ whole genome shotgun (WGS) entry which is preliminary data.</text>
</comment>